<comment type="caution">
    <text evidence="6">The sequence shown here is derived from an EMBL/GenBank/DDBJ whole genome shotgun (WGS) entry which is preliminary data.</text>
</comment>
<dbReference type="Gene3D" id="1.20.1280.50">
    <property type="match status" value="2"/>
</dbReference>
<dbReference type="InterPro" id="IPR036047">
    <property type="entry name" value="F-box-like_dom_sf"/>
</dbReference>
<dbReference type="InterPro" id="IPR006564">
    <property type="entry name" value="Znf_PMZ"/>
</dbReference>
<dbReference type="InterPro" id="IPR018289">
    <property type="entry name" value="MULE_transposase_dom"/>
</dbReference>
<evidence type="ECO:0000256" key="2">
    <source>
        <dbReference type="ARBA" id="ARBA00022771"/>
    </source>
</evidence>
<dbReference type="InterPro" id="IPR007527">
    <property type="entry name" value="Znf_SWIM"/>
</dbReference>
<evidence type="ECO:0000256" key="3">
    <source>
        <dbReference type="ARBA" id="ARBA00022833"/>
    </source>
</evidence>
<dbReference type="EMBL" id="VEPZ02001386">
    <property type="protein sequence ID" value="KAE8676345.1"/>
    <property type="molecule type" value="Genomic_DNA"/>
</dbReference>
<dbReference type="SMART" id="SM00256">
    <property type="entry name" value="FBOX"/>
    <property type="match status" value="2"/>
</dbReference>
<dbReference type="CDD" id="cd22160">
    <property type="entry name" value="F-box_AtFBL13-like"/>
    <property type="match status" value="2"/>
</dbReference>
<dbReference type="PANTHER" id="PTHR31973">
    <property type="entry name" value="POLYPROTEIN, PUTATIVE-RELATED"/>
    <property type="match status" value="1"/>
</dbReference>
<evidence type="ECO:0000256" key="4">
    <source>
        <dbReference type="PROSITE-ProRule" id="PRU00325"/>
    </source>
</evidence>
<dbReference type="InterPro" id="IPR053781">
    <property type="entry name" value="F-box_AtFBL13-like"/>
</dbReference>
<keyword evidence="3" id="KW-0862">Zinc</keyword>
<dbReference type="Pfam" id="PF00646">
    <property type="entry name" value="F-box"/>
    <property type="match status" value="2"/>
</dbReference>
<dbReference type="PANTHER" id="PTHR31973:SF195">
    <property type="entry name" value="MUDR FAMILY TRANSPOSASE"/>
    <property type="match status" value="1"/>
</dbReference>
<keyword evidence="2 4" id="KW-0863">Zinc-finger</keyword>
<dbReference type="PROSITE" id="PS50966">
    <property type="entry name" value="ZF_SWIM"/>
    <property type="match status" value="1"/>
</dbReference>
<evidence type="ECO:0000313" key="7">
    <source>
        <dbReference type="Proteomes" id="UP000436088"/>
    </source>
</evidence>
<dbReference type="Pfam" id="PF10551">
    <property type="entry name" value="MULE"/>
    <property type="match status" value="1"/>
</dbReference>
<gene>
    <name evidence="6" type="ORF">F3Y22_tig00111618pilonHSYRG00004</name>
</gene>
<dbReference type="GO" id="GO:0008270">
    <property type="term" value="F:zinc ion binding"/>
    <property type="evidence" value="ECO:0007669"/>
    <property type="project" value="UniProtKB-KW"/>
</dbReference>
<organism evidence="6 7">
    <name type="scientific">Hibiscus syriacus</name>
    <name type="common">Rose of Sharon</name>
    <dbReference type="NCBI Taxonomy" id="106335"/>
    <lineage>
        <taxon>Eukaryota</taxon>
        <taxon>Viridiplantae</taxon>
        <taxon>Streptophyta</taxon>
        <taxon>Embryophyta</taxon>
        <taxon>Tracheophyta</taxon>
        <taxon>Spermatophyta</taxon>
        <taxon>Magnoliopsida</taxon>
        <taxon>eudicotyledons</taxon>
        <taxon>Gunneridae</taxon>
        <taxon>Pentapetalae</taxon>
        <taxon>rosids</taxon>
        <taxon>malvids</taxon>
        <taxon>Malvales</taxon>
        <taxon>Malvaceae</taxon>
        <taxon>Malvoideae</taxon>
        <taxon>Hibiscus</taxon>
    </lineage>
</organism>
<name>A0A6A2Y5H8_HIBSY</name>
<dbReference type="SUPFAM" id="SSF81383">
    <property type="entry name" value="F-box domain"/>
    <property type="match status" value="2"/>
</dbReference>
<accession>A0A6A2Y5H8</accession>
<evidence type="ECO:0000313" key="6">
    <source>
        <dbReference type="EMBL" id="KAE8676345.1"/>
    </source>
</evidence>
<proteinExistence type="predicted"/>
<protein>
    <recommendedName>
        <fullName evidence="5">SWIM-type domain-containing protein</fullName>
    </recommendedName>
</protein>
<keyword evidence="7" id="KW-1185">Reference proteome</keyword>
<dbReference type="Proteomes" id="UP000436088">
    <property type="component" value="Unassembled WGS sequence"/>
</dbReference>
<evidence type="ECO:0000256" key="1">
    <source>
        <dbReference type="ARBA" id="ARBA00022723"/>
    </source>
</evidence>
<dbReference type="InterPro" id="IPR004332">
    <property type="entry name" value="Transposase_MuDR"/>
</dbReference>
<feature type="domain" description="SWIM-type" evidence="5">
    <location>
        <begin position="1180"/>
        <end position="1212"/>
    </location>
</feature>
<evidence type="ECO:0000259" key="5">
    <source>
        <dbReference type="PROSITE" id="PS50966"/>
    </source>
</evidence>
<dbReference type="SMART" id="SM00575">
    <property type="entry name" value="ZnF_PMZ"/>
    <property type="match status" value="1"/>
</dbReference>
<dbReference type="Pfam" id="PF04434">
    <property type="entry name" value="SWIM"/>
    <property type="match status" value="1"/>
</dbReference>
<sequence>MGKKSKIKKNPWPKHTPRNAAMEQLNIEAKDVISCFPDDILFHIISFLPFESAVHTGFLSRRWKGLWRKTLVLERAMDDAVVTAFNLLYVSVTPDRTHHLDFSACEQEFPASFDWNIEAKDVISCFPDDVLFHIISFLPFESAVHTGFLSRRWKGLWRKTLVLERAMDDAVVTAFNLLYDFDEHNRPKNNWGLQFNLGQGALLFVSVTPDRTVHLDFSAGEQEFPASFDWCNGVQSLVVEDAGVLQKLIVLDCPQLQFLSFQGPRLRCFRYRGDLVSFRFKVCCRCYYATVYSTCDCGLYLEDAMVDLRQGPLTQWTRDFEPTVRPHRGSDGSDSCSCDSKHRCFESILRSINGVKSLTICRWFFEQTMCKSFYSSSGGPELYFSRLKELWWIDCSMARHNQCFALLSEALSQLGKTLCHSMIDQNLQIDPKCYELSRSSSEKSSSTVSGPANLNGLKVVKLEGFADEEMENLLSRRLIPLDRQINCSGGVLYSPGGRSPCTPGDLLGRHARPATWIGSHTILSTCSCSGEHIPPAPRVIPLTSSQETHACSFDGLRYRFMICPNPVKYAAVPLEEDDDIGTMVRLHELTNIAVIELFVDVHNICDVPGSSRGVAQNPSEMTLYSQFEEPTYRFPNSFMALLESVNEVGGHLQQKSVRRETYRNWLLILMLKIDGEKFMMIQAKMKKPKNPFWAATKIFWWRAPEFPDMPHLPPYQMTASFDNSGEFLVGVQFRGKNEATLAIKEYCIKCHVDIHVAESNQKTLYAKCVKYGLECKWKIRVSKNQRHDVWVITRYNGPHTCLRNFIEQDHRLLDSDVICEYVKAMVEKDPRISCSVLAASIRSQFGYQVKYGKVWNAKMKAMKLTYGDWDTSYNELPHLLQAMKRFIPGTIMKSQTMPAYDEEGQLLPGKKIFHRLFWAFKACIEGFPFCKRMIQVDGTWLYGQYRHVLLMAVAQDGERNIFPIVFAIVEGETTEAWDFFLTNLRQYVVREDGVCLISDRGTGILAAIERPGSRWIPPYAYPTYCIRHIGKNRYELRRPNFDKRLENLKVFYDDQRVWKWASKIPREKWSQAYDEGRRYKHMTTNLAEAINSVLKGTRHLPIASVMKETYFRLGKVWSDKGKEIESLINRGKTWAPTVVESMEANERLATSMVVHNFDRVGHTFVVSCIRRNVGGEDQTFRVDLRHKWCDCGRFQAWKYPCAHAVAACMYAGVSAYTYVDECFHLRRILNVYSYEFRQIPNESYWLRKDHDEWLPNPMLRRSPKGRPESTRIHTSMDFHARERGQTKRCGLCRGEGHSKNNCPNLPRYRPHH</sequence>
<dbReference type="InterPro" id="IPR001810">
    <property type="entry name" value="F-box_dom"/>
</dbReference>
<dbReference type="Pfam" id="PF03108">
    <property type="entry name" value="DBD_Tnp_Mut"/>
    <property type="match status" value="1"/>
</dbReference>
<keyword evidence="1" id="KW-0479">Metal-binding</keyword>
<reference evidence="6" key="1">
    <citation type="submission" date="2019-09" db="EMBL/GenBank/DDBJ databases">
        <title>Draft genome information of white flower Hibiscus syriacus.</title>
        <authorList>
            <person name="Kim Y.-M."/>
        </authorList>
    </citation>
    <scope>NUCLEOTIDE SEQUENCE [LARGE SCALE GENOMIC DNA]</scope>
    <source>
        <strain evidence="6">YM2019G1</strain>
    </source>
</reference>